<dbReference type="SUPFAM" id="SSF51011">
    <property type="entry name" value="Glycosyl hydrolase domain"/>
    <property type="match status" value="1"/>
</dbReference>
<dbReference type="PANTHER" id="PTHR11452">
    <property type="entry name" value="ALPHA-GALACTOSIDASE/ALPHA-N-ACETYLGALACTOSAMINIDASE"/>
    <property type="match status" value="1"/>
</dbReference>
<gene>
    <name evidence="7" type="ORF">A1O9_06121</name>
</gene>
<comment type="similarity">
    <text evidence="2 6">Belongs to the glycosyl hydrolase 27 family.</text>
</comment>
<dbReference type="AlphaFoldDB" id="A0A072PRQ4"/>
<organism evidence="7 8">
    <name type="scientific">Exophiala aquamarina CBS 119918</name>
    <dbReference type="NCBI Taxonomy" id="1182545"/>
    <lineage>
        <taxon>Eukaryota</taxon>
        <taxon>Fungi</taxon>
        <taxon>Dikarya</taxon>
        <taxon>Ascomycota</taxon>
        <taxon>Pezizomycotina</taxon>
        <taxon>Eurotiomycetes</taxon>
        <taxon>Chaetothyriomycetidae</taxon>
        <taxon>Chaetothyriales</taxon>
        <taxon>Herpotrichiellaceae</taxon>
        <taxon>Exophiala</taxon>
    </lineage>
</organism>
<protein>
    <recommendedName>
        <fullName evidence="3 6">Alpha-galactosidase</fullName>
        <ecNumber evidence="3 6">3.2.1.22</ecNumber>
    </recommendedName>
    <alternativeName>
        <fullName evidence="6">Melibiase</fullName>
    </alternativeName>
</protein>
<dbReference type="RefSeq" id="XP_013260785.1">
    <property type="nucleotide sequence ID" value="XM_013405331.1"/>
</dbReference>
<keyword evidence="6" id="KW-1015">Disulfide bond</keyword>
<evidence type="ECO:0000256" key="3">
    <source>
        <dbReference type="ARBA" id="ARBA00012755"/>
    </source>
</evidence>
<dbReference type="Gene3D" id="2.60.40.1180">
    <property type="entry name" value="Golgi alpha-mannosidase II"/>
    <property type="match status" value="1"/>
</dbReference>
<dbReference type="VEuPathDB" id="FungiDB:A1O9_06121"/>
<dbReference type="Gene3D" id="3.20.20.70">
    <property type="entry name" value="Aldolase class I"/>
    <property type="match status" value="1"/>
</dbReference>
<dbReference type="PRINTS" id="PR00740">
    <property type="entry name" value="GLHYDRLASE27"/>
</dbReference>
<comment type="catalytic activity">
    <reaction evidence="1 6">
        <text>Hydrolysis of terminal, non-reducing alpha-D-galactose residues in alpha-D-galactosides, including galactose oligosaccharides, galactomannans and galactolipids.</text>
        <dbReference type="EC" id="3.2.1.22"/>
    </reaction>
</comment>
<dbReference type="Proteomes" id="UP000027920">
    <property type="component" value="Unassembled WGS sequence"/>
</dbReference>
<dbReference type="GeneID" id="25281038"/>
<dbReference type="InterPro" id="IPR017853">
    <property type="entry name" value="GH"/>
</dbReference>
<dbReference type="InterPro" id="IPR013785">
    <property type="entry name" value="Aldolase_TIM"/>
</dbReference>
<accession>A0A072PRQ4</accession>
<evidence type="ECO:0000256" key="2">
    <source>
        <dbReference type="ARBA" id="ARBA00009743"/>
    </source>
</evidence>
<dbReference type="EMBL" id="AMGV01000004">
    <property type="protein sequence ID" value="KEF58195.1"/>
    <property type="molecule type" value="Genomic_DNA"/>
</dbReference>
<dbReference type="GO" id="GO:0004557">
    <property type="term" value="F:alpha-galactosidase activity"/>
    <property type="evidence" value="ECO:0007669"/>
    <property type="project" value="UniProtKB-EC"/>
</dbReference>
<dbReference type="InterPro" id="IPR013780">
    <property type="entry name" value="Glyco_hydro_b"/>
</dbReference>
<comment type="caution">
    <text evidence="7">The sequence shown here is derived from an EMBL/GenBank/DDBJ whole genome shotgun (WGS) entry which is preliminary data.</text>
</comment>
<dbReference type="GO" id="GO:0005975">
    <property type="term" value="P:carbohydrate metabolic process"/>
    <property type="evidence" value="ECO:0007669"/>
    <property type="project" value="InterPro"/>
</dbReference>
<sequence>MNVINKVAYFISKGGIGNWNDLDMLQAGQGGMADEEYKLQFSVWAAVKSPFILSNDLRRIDPDTLSLLQNSAVIQVSQDELGQGANRRWRYYVDGDEHGPGEIQLWTSQLMGPPEPFGFDMLVLFLNSGSSPLRMNATSEQIWFDFGRRGTAPQAQYVWDVYDLWGARMDRQTAQNIINQNGTVPERARWNATANGYKGWPQADNVALMGTHEDILQPEGTLEADVPAHGVRMFRLRAQDRRRDEL</sequence>
<evidence type="ECO:0000256" key="4">
    <source>
        <dbReference type="ARBA" id="ARBA00022801"/>
    </source>
</evidence>
<evidence type="ECO:0000256" key="1">
    <source>
        <dbReference type="ARBA" id="ARBA00001255"/>
    </source>
</evidence>
<evidence type="ECO:0000256" key="5">
    <source>
        <dbReference type="ARBA" id="ARBA00023295"/>
    </source>
</evidence>
<dbReference type="PANTHER" id="PTHR11452:SF75">
    <property type="entry name" value="ALPHA-GALACTOSIDASE MEL1"/>
    <property type="match status" value="1"/>
</dbReference>
<evidence type="ECO:0000256" key="6">
    <source>
        <dbReference type="RuleBase" id="RU361168"/>
    </source>
</evidence>
<dbReference type="OrthoDB" id="5795902at2759"/>
<keyword evidence="5 6" id="KW-0326">Glycosidase</keyword>
<dbReference type="HOGENOM" id="CLU_098712_0_0_1"/>
<reference evidence="7 8" key="1">
    <citation type="submission" date="2013-03" db="EMBL/GenBank/DDBJ databases">
        <title>The Genome Sequence of Exophiala aquamarina CBS 119918.</title>
        <authorList>
            <consortium name="The Broad Institute Genomics Platform"/>
            <person name="Cuomo C."/>
            <person name="de Hoog S."/>
            <person name="Gorbushina A."/>
            <person name="Walker B."/>
            <person name="Young S.K."/>
            <person name="Zeng Q."/>
            <person name="Gargeya S."/>
            <person name="Fitzgerald M."/>
            <person name="Haas B."/>
            <person name="Abouelleil A."/>
            <person name="Allen A.W."/>
            <person name="Alvarado L."/>
            <person name="Arachchi H.M."/>
            <person name="Berlin A.M."/>
            <person name="Chapman S.B."/>
            <person name="Gainer-Dewar J."/>
            <person name="Goldberg J."/>
            <person name="Griggs A."/>
            <person name="Gujja S."/>
            <person name="Hansen M."/>
            <person name="Howarth C."/>
            <person name="Imamovic A."/>
            <person name="Ireland A."/>
            <person name="Larimer J."/>
            <person name="McCowan C."/>
            <person name="Murphy C."/>
            <person name="Pearson M."/>
            <person name="Poon T.W."/>
            <person name="Priest M."/>
            <person name="Roberts A."/>
            <person name="Saif S."/>
            <person name="Shea T."/>
            <person name="Sisk P."/>
            <person name="Sykes S."/>
            <person name="Wortman J."/>
            <person name="Nusbaum C."/>
            <person name="Birren B."/>
        </authorList>
    </citation>
    <scope>NUCLEOTIDE SEQUENCE [LARGE SCALE GENOMIC DNA]</scope>
    <source>
        <strain evidence="7 8">CBS 119918</strain>
    </source>
</reference>
<dbReference type="InterPro" id="IPR002241">
    <property type="entry name" value="Glyco_hydro_27"/>
</dbReference>
<proteinExistence type="inferred from homology"/>
<evidence type="ECO:0000313" key="8">
    <source>
        <dbReference type="Proteomes" id="UP000027920"/>
    </source>
</evidence>
<evidence type="ECO:0000313" key="7">
    <source>
        <dbReference type="EMBL" id="KEF58195.1"/>
    </source>
</evidence>
<dbReference type="STRING" id="1182545.A0A072PRQ4"/>
<keyword evidence="8" id="KW-1185">Reference proteome</keyword>
<dbReference type="SUPFAM" id="SSF51445">
    <property type="entry name" value="(Trans)glycosidases"/>
    <property type="match status" value="1"/>
</dbReference>
<dbReference type="Pfam" id="PF16499">
    <property type="entry name" value="Melibiase_2"/>
    <property type="match status" value="1"/>
</dbReference>
<keyword evidence="4 6" id="KW-0378">Hydrolase</keyword>
<name>A0A072PRQ4_9EURO</name>
<dbReference type="EC" id="3.2.1.22" evidence="3 6"/>